<sequence>MELLERAPAASPFVPVACQSAPVGPPCSSDTKSVISFVQGFHEEVRPTPSHVKMLISDILSNFLFVYQHFPSECCGELEYIGEYIEEFVNVTDIPPETLKDIIACLEDKRVDLVIGERLLKKLSSV</sequence>
<reference evidence="3" key="2">
    <citation type="submission" date="2019-09" db="UniProtKB">
        <authorList>
            <consortium name="WormBaseParasite"/>
        </authorList>
    </citation>
    <scope>IDENTIFICATION</scope>
</reference>
<evidence type="ECO:0000313" key="1">
    <source>
        <dbReference type="EMBL" id="VDP40917.1"/>
    </source>
</evidence>
<reference evidence="1 2" key="1">
    <citation type="submission" date="2018-11" db="EMBL/GenBank/DDBJ databases">
        <authorList>
            <consortium name="Pathogen Informatics"/>
        </authorList>
    </citation>
    <scope>NUCLEOTIDE SEQUENCE [LARGE SCALE GENOMIC DNA]</scope>
</reference>
<name>A0A183GM59_HELPZ</name>
<gene>
    <name evidence="1" type="ORF">HPBE_LOCUS23778</name>
</gene>
<organism evidence="2 3">
    <name type="scientific">Heligmosomoides polygyrus</name>
    <name type="common">Parasitic roundworm</name>
    <dbReference type="NCBI Taxonomy" id="6339"/>
    <lineage>
        <taxon>Eukaryota</taxon>
        <taxon>Metazoa</taxon>
        <taxon>Ecdysozoa</taxon>
        <taxon>Nematoda</taxon>
        <taxon>Chromadorea</taxon>
        <taxon>Rhabditida</taxon>
        <taxon>Rhabditina</taxon>
        <taxon>Rhabditomorpha</taxon>
        <taxon>Strongyloidea</taxon>
        <taxon>Heligmosomidae</taxon>
        <taxon>Heligmosomoides</taxon>
    </lineage>
</organism>
<protein>
    <submittedName>
        <fullName evidence="3">Vacuolar protein sorting-associated protein 28 homolog</fullName>
    </submittedName>
</protein>
<dbReference type="Proteomes" id="UP000050761">
    <property type="component" value="Unassembled WGS sequence"/>
</dbReference>
<dbReference type="AlphaFoldDB" id="A0A183GM59"/>
<keyword evidence="2" id="KW-1185">Reference proteome</keyword>
<proteinExistence type="predicted"/>
<evidence type="ECO:0000313" key="3">
    <source>
        <dbReference type="WBParaSite" id="HPBE_0002377901-mRNA-1"/>
    </source>
</evidence>
<evidence type="ECO:0000313" key="2">
    <source>
        <dbReference type="Proteomes" id="UP000050761"/>
    </source>
</evidence>
<dbReference type="EMBL" id="UZAH01035473">
    <property type="protein sequence ID" value="VDP40917.1"/>
    <property type="molecule type" value="Genomic_DNA"/>
</dbReference>
<accession>A0A183GM59</accession>
<accession>A0A3P8CLU8</accession>
<dbReference type="WBParaSite" id="HPBE_0002377901-mRNA-1">
    <property type="protein sequence ID" value="HPBE_0002377901-mRNA-1"/>
    <property type="gene ID" value="HPBE_0002377901"/>
</dbReference>